<evidence type="ECO:0000256" key="2">
    <source>
        <dbReference type="ARBA" id="ARBA00022737"/>
    </source>
</evidence>
<dbReference type="RefSeq" id="WP_118392303.1">
    <property type="nucleotide sequence ID" value="NZ_JAQDCR010000001.1"/>
</dbReference>
<protein>
    <submittedName>
        <fullName evidence="3">Acyltransferase</fullName>
    </submittedName>
</protein>
<dbReference type="InterPro" id="IPR051159">
    <property type="entry name" value="Hexapeptide_acetyltransf"/>
</dbReference>
<evidence type="ECO:0000313" key="6">
    <source>
        <dbReference type="Proteomes" id="UP000283721"/>
    </source>
</evidence>
<reference evidence="5 6" key="1">
    <citation type="submission" date="2018-08" db="EMBL/GenBank/DDBJ databases">
        <title>A genome reference for cultivated species of the human gut microbiota.</title>
        <authorList>
            <person name="Zou Y."/>
            <person name="Xue W."/>
            <person name="Luo G."/>
        </authorList>
    </citation>
    <scope>NUCLEOTIDE SEQUENCE [LARGE SCALE GENOMIC DNA]</scope>
    <source>
        <strain evidence="3 5">AF25-15</strain>
        <strain evidence="4 6">AM47-6BH</strain>
    </source>
</reference>
<evidence type="ECO:0000313" key="5">
    <source>
        <dbReference type="Proteomes" id="UP000266066"/>
    </source>
</evidence>
<comment type="caution">
    <text evidence="3">The sequence shown here is derived from an EMBL/GenBank/DDBJ whole genome shotgun (WGS) entry which is preliminary data.</text>
</comment>
<dbReference type="Proteomes" id="UP000283721">
    <property type="component" value="Unassembled WGS sequence"/>
</dbReference>
<dbReference type="AlphaFoldDB" id="A0A395UY12"/>
<evidence type="ECO:0000313" key="3">
    <source>
        <dbReference type="EMBL" id="RGR54171.1"/>
    </source>
</evidence>
<evidence type="ECO:0000313" key="4">
    <source>
        <dbReference type="EMBL" id="RGZ91216.1"/>
    </source>
</evidence>
<dbReference type="InterPro" id="IPR001451">
    <property type="entry name" value="Hexapep"/>
</dbReference>
<dbReference type="SUPFAM" id="SSF51161">
    <property type="entry name" value="Trimeric LpxA-like enzymes"/>
    <property type="match status" value="1"/>
</dbReference>
<sequence>MTTGPCYIKIIENAKCRIGDKVFMNHNCSITCAKEITIGGNCNLANNIVIVDHDHNIGDTGVVAGLNSKLIYIGNNVWIGANVTILKGVIIGDDAIVAAGAVVRQDIPNCEIWGGVPARKICKLGERYVN</sequence>
<dbReference type="InterPro" id="IPR011004">
    <property type="entry name" value="Trimer_LpxA-like_sf"/>
</dbReference>
<organism evidence="3 5">
    <name type="scientific">Agathobacter rectalis</name>
    <dbReference type="NCBI Taxonomy" id="39491"/>
    <lineage>
        <taxon>Bacteria</taxon>
        <taxon>Bacillati</taxon>
        <taxon>Bacillota</taxon>
        <taxon>Clostridia</taxon>
        <taxon>Lachnospirales</taxon>
        <taxon>Lachnospiraceae</taxon>
        <taxon>Agathobacter</taxon>
    </lineage>
</organism>
<dbReference type="PANTHER" id="PTHR23416:SF78">
    <property type="entry name" value="LIPOPOLYSACCHARIDE BIOSYNTHESIS O-ACETYL TRANSFERASE WBBJ-RELATED"/>
    <property type="match status" value="1"/>
</dbReference>
<dbReference type="Gene3D" id="2.160.10.10">
    <property type="entry name" value="Hexapeptide repeat proteins"/>
    <property type="match status" value="1"/>
</dbReference>
<accession>A0A395UY12</accession>
<dbReference type="Pfam" id="PF00132">
    <property type="entry name" value="Hexapep"/>
    <property type="match status" value="1"/>
</dbReference>
<proteinExistence type="predicted"/>
<dbReference type="Proteomes" id="UP000266066">
    <property type="component" value="Unassembled WGS sequence"/>
</dbReference>
<name>A0A395UY12_9FIRM</name>
<keyword evidence="1 3" id="KW-0808">Transferase</keyword>
<keyword evidence="2" id="KW-0677">Repeat</keyword>
<dbReference type="PROSITE" id="PS00101">
    <property type="entry name" value="HEXAPEP_TRANSFERASES"/>
    <property type="match status" value="1"/>
</dbReference>
<dbReference type="GO" id="GO:0016746">
    <property type="term" value="F:acyltransferase activity"/>
    <property type="evidence" value="ECO:0007669"/>
    <property type="project" value="UniProtKB-KW"/>
</dbReference>
<evidence type="ECO:0000256" key="1">
    <source>
        <dbReference type="ARBA" id="ARBA00022679"/>
    </source>
</evidence>
<dbReference type="EMBL" id="QRUJ01000009">
    <property type="protein sequence ID" value="RGR54171.1"/>
    <property type="molecule type" value="Genomic_DNA"/>
</dbReference>
<keyword evidence="3" id="KW-0012">Acyltransferase</keyword>
<dbReference type="EMBL" id="QSES01000019">
    <property type="protein sequence ID" value="RGZ91216.1"/>
    <property type="molecule type" value="Genomic_DNA"/>
</dbReference>
<dbReference type="CDD" id="cd04647">
    <property type="entry name" value="LbH_MAT_like"/>
    <property type="match status" value="1"/>
</dbReference>
<dbReference type="InterPro" id="IPR018357">
    <property type="entry name" value="Hexapep_transf_CS"/>
</dbReference>
<dbReference type="PANTHER" id="PTHR23416">
    <property type="entry name" value="SIALIC ACID SYNTHASE-RELATED"/>
    <property type="match status" value="1"/>
</dbReference>
<gene>
    <name evidence="4" type="ORF">DW967_10395</name>
    <name evidence="3" type="ORF">DWY38_09930</name>
</gene>